<evidence type="ECO:0000259" key="12">
    <source>
        <dbReference type="PROSITE" id="PS51198"/>
    </source>
</evidence>
<dbReference type="PANTHER" id="PTHR11070:SF2">
    <property type="entry name" value="ATP-DEPENDENT DNA HELICASE SRS2"/>
    <property type="match status" value="1"/>
</dbReference>
<keyword evidence="4 11" id="KW-0347">Helicase</keyword>
<dbReference type="GO" id="GO:0033202">
    <property type="term" value="C:DNA helicase complex"/>
    <property type="evidence" value="ECO:0007669"/>
    <property type="project" value="TreeGrafter"/>
</dbReference>
<dbReference type="GO" id="GO:0043138">
    <property type="term" value="F:3'-5' DNA helicase activity"/>
    <property type="evidence" value="ECO:0007669"/>
    <property type="project" value="UniProtKB-EC"/>
</dbReference>
<keyword evidence="6" id="KW-0238">DNA-binding</keyword>
<dbReference type="Proteomes" id="UP000324646">
    <property type="component" value="Chromosome"/>
</dbReference>
<dbReference type="CDD" id="cd17932">
    <property type="entry name" value="DEXQc_UvrD"/>
    <property type="match status" value="1"/>
</dbReference>
<evidence type="ECO:0000256" key="4">
    <source>
        <dbReference type="ARBA" id="ARBA00022806"/>
    </source>
</evidence>
<dbReference type="Gene3D" id="1.10.486.10">
    <property type="entry name" value="PCRA, domain 4"/>
    <property type="match status" value="1"/>
</dbReference>
<dbReference type="AlphaFoldDB" id="A0A5C0SIN4"/>
<proteinExistence type="inferred from homology"/>
<evidence type="ECO:0000256" key="9">
    <source>
        <dbReference type="ARBA" id="ARBA00034808"/>
    </source>
</evidence>
<dbReference type="InterPro" id="IPR000212">
    <property type="entry name" value="DNA_helicase_UvrD/REP"/>
</dbReference>
<evidence type="ECO:0000256" key="6">
    <source>
        <dbReference type="ARBA" id="ARBA00023125"/>
    </source>
</evidence>
<evidence type="ECO:0000259" key="13">
    <source>
        <dbReference type="PROSITE" id="PS51217"/>
    </source>
</evidence>
<evidence type="ECO:0000256" key="8">
    <source>
        <dbReference type="ARBA" id="ARBA00034617"/>
    </source>
</evidence>
<evidence type="ECO:0000313" key="15">
    <source>
        <dbReference type="Proteomes" id="UP000324646"/>
    </source>
</evidence>
<evidence type="ECO:0000256" key="11">
    <source>
        <dbReference type="PROSITE-ProRule" id="PRU00560"/>
    </source>
</evidence>
<accession>A0A5C0SIN4</accession>
<dbReference type="GO" id="GO:0005524">
    <property type="term" value="F:ATP binding"/>
    <property type="evidence" value="ECO:0007669"/>
    <property type="project" value="UniProtKB-UniRule"/>
</dbReference>
<feature type="domain" description="UvrD-like helicase C-terminal" evidence="13">
    <location>
        <begin position="290"/>
        <end position="552"/>
    </location>
</feature>
<dbReference type="InterPro" id="IPR027417">
    <property type="entry name" value="P-loop_NTPase"/>
</dbReference>
<dbReference type="GO" id="GO:0000725">
    <property type="term" value="P:recombinational repair"/>
    <property type="evidence" value="ECO:0007669"/>
    <property type="project" value="TreeGrafter"/>
</dbReference>
<evidence type="ECO:0000256" key="2">
    <source>
        <dbReference type="ARBA" id="ARBA00022741"/>
    </source>
</evidence>
<comment type="similarity">
    <text evidence="1">Belongs to the helicase family. UvrD subfamily.</text>
</comment>
<dbReference type="Pfam" id="PF00580">
    <property type="entry name" value="UvrD-helicase"/>
    <property type="match status" value="1"/>
</dbReference>
<evidence type="ECO:0000256" key="3">
    <source>
        <dbReference type="ARBA" id="ARBA00022801"/>
    </source>
</evidence>
<dbReference type="InterPro" id="IPR014017">
    <property type="entry name" value="DNA_helicase_UvrD-like_C"/>
</dbReference>
<dbReference type="EMBL" id="CP042243">
    <property type="protein sequence ID" value="QEK13566.1"/>
    <property type="molecule type" value="Genomic_DNA"/>
</dbReference>
<gene>
    <name evidence="14" type="ORF">FQB35_02900</name>
</gene>
<dbReference type="SUPFAM" id="SSF52540">
    <property type="entry name" value="P-loop containing nucleoside triphosphate hydrolases"/>
    <property type="match status" value="1"/>
</dbReference>
<dbReference type="InterPro" id="IPR014016">
    <property type="entry name" value="UvrD-like_ATP-bd"/>
</dbReference>
<evidence type="ECO:0000256" key="1">
    <source>
        <dbReference type="ARBA" id="ARBA00009922"/>
    </source>
</evidence>
<dbReference type="PROSITE" id="PS51217">
    <property type="entry name" value="UVRD_HELICASE_CTER"/>
    <property type="match status" value="1"/>
</dbReference>
<dbReference type="PROSITE" id="PS51198">
    <property type="entry name" value="UVRD_HELICASE_ATP_BIND"/>
    <property type="match status" value="1"/>
</dbReference>
<organism evidence="14 15">
    <name type="scientific">Crassaminicella thermophila</name>
    <dbReference type="NCBI Taxonomy" id="2599308"/>
    <lineage>
        <taxon>Bacteria</taxon>
        <taxon>Bacillati</taxon>
        <taxon>Bacillota</taxon>
        <taxon>Clostridia</taxon>
        <taxon>Eubacteriales</taxon>
        <taxon>Clostridiaceae</taxon>
        <taxon>Crassaminicella</taxon>
    </lineage>
</organism>
<dbReference type="Gene3D" id="1.10.10.160">
    <property type="match status" value="1"/>
</dbReference>
<dbReference type="Pfam" id="PF13361">
    <property type="entry name" value="UvrD_C"/>
    <property type="match status" value="1"/>
</dbReference>
<feature type="domain" description="UvrD-like helicase ATP-binding" evidence="12">
    <location>
        <begin position="8"/>
        <end position="289"/>
    </location>
</feature>
<keyword evidence="15" id="KW-1185">Reference proteome</keyword>
<feature type="binding site" evidence="11">
    <location>
        <begin position="29"/>
        <end position="36"/>
    </location>
    <ligand>
        <name>ATP</name>
        <dbReference type="ChEBI" id="CHEBI:30616"/>
    </ligand>
</feature>
<evidence type="ECO:0000256" key="7">
    <source>
        <dbReference type="ARBA" id="ARBA00023235"/>
    </source>
</evidence>
<dbReference type="KEGG" id="crs:FQB35_02900"/>
<dbReference type="Gene3D" id="3.40.50.300">
    <property type="entry name" value="P-loop containing nucleotide triphosphate hydrolases"/>
    <property type="match status" value="2"/>
</dbReference>
<evidence type="ECO:0000313" key="14">
    <source>
        <dbReference type="EMBL" id="QEK13566.1"/>
    </source>
</evidence>
<keyword evidence="5 11" id="KW-0067">ATP-binding</keyword>
<comment type="catalytic activity">
    <reaction evidence="10">
        <text>ATP + H2O = ADP + phosphate + H(+)</text>
        <dbReference type="Rhea" id="RHEA:13065"/>
        <dbReference type="ChEBI" id="CHEBI:15377"/>
        <dbReference type="ChEBI" id="CHEBI:15378"/>
        <dbReference type="ChEBI" id="CHEBI:30616"/>
        <dbReference type="ChEBI" id="CHEBI:43474"/>
        <dbReference type="ChEBI" id="CHEBI:456216"/>
        <dbReference type="EC" id="5.6.2.4"/>
    </reaction>
</comment>
<dbReference type="EC" id="5.6.2.4" evidence="9"/>
<evidence type="ECO:0000256" key="10">
    <source>
        <dbReference type="ARBA" id="ARBA00048988"/>
    </source>
</evidence>
<dbReference type="PANTHER" id="PTHR11070">
    <property type="entry name" value="UVRD / RECB / PCRA DNA HELICASE FAMILY MEMBER"/>
    <property type="match status" value="1"/>
</dbReference>
<comment type="catalytic activity">
    <reaction evidence="8">
        <text>Couples ATP hydrolysis with the unwinding of duplex DNA by translocating in the 3'-5' direction.</text>
        <dbReference type="EC" id="5.6.2.4"/>
    </reaction>
</comment>
<keyword evidence="3 11" id="KW-0378">Hydrolase</keyword>
<name>A0A5C0SIN4_CRATE</name>
<keyword evidence="2 11" id="KW-0547">Nucleotide-binding</keyword>
<dbReference type="GO" id="GO:0005829">
    <property type="term" value="C:cytosol"/>
    <property type="evidence" value="ECO:0007669"/>
    <property type="project" value="TreeGrafter"/>
</dbReference>
<dbReference type="InterPro" id="IPR013986">
    <property type="entry name" value="DExx_box_DNA_helicase_dom_sf"/>
</dbReference>
<keyword evidence="7" id="KW-0413">Isomerase</keyword>
<dbReference type="GO" id="GO:0003677">
    <property type="term" value="F:DNA binding"/>
    <property type="evidence" value="ECO:0007669"/>
    <property type="project" value="UniProtKB-KW"/>
</dbReference>
<dbReference type="OrthoDB" id="9810135at2"/>
<dbReference type="GO" id="GO:0016887">
    <property type="term" value="F:ATP hydrolysis activity"/>
    <property type="evidence" value="ECO:0007669"/>
    <property type="project" value="RHEA"/>
</dbReference>
<protein>
    <recommendedName>
        <fullName evidence="9">DNA 3'-5' helicase</fullName>
        <ecNumber evidence="9">5.6.2.4</ecNumber>
    </recommendedName>
</protein>
<reference evidence="14 15" key="1">
    <citation type="submission" date="2019-07" db="EMBL/GenBank/DDBJ databases">
        <title>Complete genome of Crassaminicella thermophila SY095.</title>
        <authorList>
            <person name="Li X."/>
        </authorList>
    </citation>
    <scope>NUCLEOTIDE SEQUENCE [LARGE SCALE GENOMIC DNA]</scope>
    <source>
        <strain evidence="14 15">SY095</strain>
    </source>
</reference>
<evidence type="ECO:0000256" key="5">
    <source>
        <dbReference type="ARBA" id="ARBA00022840"/>
    </source>
</evidence>
<sequence length="716" mass="84104">MLKNQHNIDLNHQQKRVVLHKDGPSLVLAVPGSGKTTTLICRTANLILNHKINPSNILSVTFSRASAQDMKRRFYEVFGKYINQNVYFSTIHRLSLRIVQRYAKINNIKYSIIEGDNPSIHKNTLLKRIYQEINHDFLNEEKLEELLSAISFVKNSMIKKDDFSNYDFSIDRFNEIYTKYENYKKKNHLIDFDDMLSLALKILQNNQNLLNQYKKQYPYIQVDEAQDTSKVQHAIIQLLAYPKNNLFMVADDDQSIYGFRGAYPEALLHFSRIYKGANTFFLEQNYRSSKEIVSISNTFIQRNTQRYAKNMYTENEYDAPIHMVKVQNIADQTNYLIEELATSNFYKNTAILYRNNISAITLIDALERNNLPFTIQGFNMSFFNHWIVKDLLAFLDIALNPYDIESFERIYYKMNGYISKAAISYIKEQPRSISVFEYLIHFPDLKDFQRKNLKRLQKDFYSLAHMKPKDALSFIEENLAYKKFLKSNCQRLKYSYENVMFVFIQLKMIAARTNSIIEFMERIDSLKKIIQRIKKEKRNTSILLSTIHSSKGLEFDRVYLIDLVSGQFPPQSNIDDCDEEISDYLEEERRLFYVGMTRAKKALHLVFPTFQDGKYIKPSPFVEEIKDTIKDQYITVKKYDSFSKSKYNYSYKTFSKKQINKFPHPFCEGSFVAHTKFGKGIIKSIDGDIAQIDFESLGIRSLSLQVCIQQKVLNLL</sequence>